<accession>A0ABT1TE18</accession>
<name>A0ABT1TE18_9GAMM</name>
<dbReference type="RefSeq" id="WP_256601440.1">
    <property type="nucleotide sequence ID" value="NZ_JANIBJ010000009.1"/>
</dbReference>
<sequence length="514" mass="57504">MNAIHIDRLHFKGRESQRRLLADDLERAAWPHLRDREYLFIRRLQALTSAGRLAYSLAEQARELRRTAVSGWRDDADRWWAVYFADDAELLACLSRDLLQNRYRWYWRQWAGLFEMPMADGLSNCWRQHRYLIPALITHLARREQLRRFCRQLSETQARALCEAVFPSWPELQRLAAAAGGDAHPVDLPPAWFAPWQTALAGARWPAGVLELAALLVVRQWQPLKQRAAELAPPYLGVLRQLQAVSAGPAINLESDIHETGDDRSRVEALQLAAESQAVIDNAPANRGQPPTAVPAIQAPAVSAGEQAAGMRAGSGPAVLPVAARAVVASMADPTGTAAPAANQPEPLANAVWVAPNRLFTQQGGMFYLLNFLNLPQVLEALLSEPATRDYPSAWGWLWQLALAMEWDVEPELENLFAYFCGYAEPARLRQLPAMPQIQDLLQWGRQRYGAALFRRDILAVPALLEADASHVDVFYALDSVNLDLRRVGLDIDPGWLPWLGKVVKFHYGGLPLI</sequence>
<keyword evidence="2" id="KW-1185">Reference proteome</keyword>
<evidence type="ECO:0000313" key="2">
    <source>
        <dbReference type="Proteomes" id="UP001524499"/>
    </source>
</evidence>
<gene>
    <name evidence="1" type="ORF">NP590_06290</name>
</gene>
<organism evidence="1 2">
    <name type="scientific">Methylomonas subterranea</name>
    <dbReference type="NCBI Taxonomy" id="2952225"/>
    <lineage>
        <taxon>Bacteria</taxon>
        <taxon>Pseudomonadati</taxon>
        <taxon>Pseudomonadota</taxon>
        <taxon>Gammaproteobacteria</taxon>
        <taxon>Methylococcales</taxon>
        <taxon>Methylococcaceae</taxon>
        <taxon>Methylomonas</taxon>
    </lineage>
</organism>
<evidence type="ECO:0000313" key="1">
    <source>
        <dbReference type="EMBL" id="MCQ8103707.1"/>
    </source>
</evidence>
<dbReference type="EMBL" id="JANIBJ010000009">
    <property type="protein sequence ID" value="MCQ8103707.1"/>
    <property type="molecule type" value="Genomic_DNA"/>
</dbReference>
<comment type="caution">
    <text evidence="1">The sequence shown here is derived from an EMBL/GenBank/DDBJ whole genome shotgun (WGS) entry which is preliminary data.</text>
</comment>
<reference evidence="1 2" key="1">
    <citation type="submission" date="2022-07" db="EMBL/GenBank/DDBJ databases">
        <title>Methylomonas rivi sp. nov., Methylomonas rosea sp. nov., Methylomonas aureus sp. nov. and Methylomonas subterranea sp. nov., four novel methanotrophs isolated from a freshwater creek and the deep terrestrial subsurface.</title>
        <authorList>
            <person name="Abin C."/>
            <person name="Sankaranarayanan K."/>
            <person name="Garner C."/>
            <person name="Sindelar R."/>
            <person name="Kotary K."/>
            <person name="Garner R."/>
            <person name="Barclay S."/>
            <person name="Lawson P."/>
            <person name="Krumholz L."/>
        </authorList>
    </citation>
    <scope>NUCLEOTIDE SEQUENCE [LARGE SCALE GENOMIC DNA]</scope>
    <source>
        <strain evidence="1 2">SURF-2</strain>
    </source>
</reference>
<proteinExistence type="predicted"/>
<protein>
    <submittedName>
        <fullName evidence="1">Uncharacterized protein</fullName>
    </submittedName>
</protein>
<dbReference type="Proteomes" id="UP001524499">
    <property type="component" value="Unassembled WGS sequence"/>
</dbReference>